<dbReference type="AlphaFoldDB" id="A0ABD4SM83"/>
<dbReference type="EMBL" id="JAJBIS010000001">
    <property type="protein sequence ID" value="MCF1348926.1"/>
    <property type="molecule type" value="Genomic_DNA"/>
</dbReference>
<sequence>MKVKDNTKLKKEIKHDKKFSDKTNYNNEQKTINNKKSGFKAGYQGFLKQQNMLENNEIKNDFKNQKPSKHKSFKNTKNYKYKKVIIK</sequence>
<gene>
    <name evidence="1" type="ORF">LH652_01260</name>
</gene>
<reference evidence="1 2" key="1">
    <citation type="submission" date="2021-10" db="EMBL/GenBank/DDBJ databases">
        <title>Sequencing the mobilome of antimicrobial resistant bacterial isolates spanning a range of GC content: The potential of a sustainable low cost, low infrastructure approach for surveillance with Oxford Nanopore sequencing.</title>
        <authorList>
            <person name="Sands K."/>
        </authorList>
    </citation>
    <scope>NUCLEOTIDE SEQUENCE [LARGE SCALE GENOMIC DNA]</scope>
    <source>
        <strain evidence="1 2">MIN-202</strain>
    </source>
</reference>
<organism evidence="1 2">
    <name type="scientific">Ureaplasma urealyticum</name>
    <name type="common">Ureaplasma urealyticum biotype 2</name>
    <dbReference type="NCBI Taxonomy" id="2130"/>
    <lineage>
        <taxon>Bacteria</taxon>
        <taxon>Bacillati</taxon>
        <taxon>Mycoplasmatota</taxon>
        <taxon>Mycoplasmoidales</taxon>
        <taxon>Mycoplasmoidaceae</taxon>
        <taxon>Ureaplasma</taxon>
    </lineage>
</organism>
<accession>A0ABD4SM83</accession>
<comment type="caution">
    <text evidence="1">The sequence shown here is derived from an EMBL/GenBank/DDBJ whole genome shotgun (WGS) entry which is preliminary data.</text>
</comment>
<keyword evidence="1" id="KW-0477">Merozoite</keyword>
<dbReference type="Proteomes" id="UP001201240">
    <property type="component" value="Unassembled WGS sequence"/>
</dbReference>
<dbReference type="RefSeq" id="WP_004025601.1">
    <property type="nucleotide sequence ID" value="NZ_CAMXZD010000001.1"/>
</dbReference>
<proteinExistence type="predicted"/>
<evidence type="ECO:0000313" key="1">
    <source>
        <dbReference type="EMBL" id="MCF1348926.1"/>
    </source>
</evidence>
<name>A0ABD4SM83_UREUR</name>
<protein>
    <submittedName>
        <fullName evidence="1">Merozoite capping protein-1</fullName>
    </submittedName>
</protein>
<evidence type="ECO:0000313" key="2">
    <source>
        <dbReference type="Proteomes" id="UP001201240"/>
    </source>
</evidence>